<dbReference type="EMBL" id="JAZHFV010000002">
    <property type="protein sequence ID" value="MEX4007338.1"/>
    <property type="molecule type" value="Genomic_DNA"/>
</dbReference>
<gene>
    <name evidence="2" type="ORF">V1479_08475</name>
</gene>
<keyword evidence="3" id="KW-1185">Reference proteome</keyword>
<evidence type="ECO:0000256" key="1">
    <source>
        <dbReference type="SAM" id="MobiDB-lite"/>
    </source>
</evidence>
<name>A0ABV3WRP5_9HYPH</name>
<dbReference type="Proteomes" id="UP001559025">
    <property type="component" value="Unassembled WGS sequence"/>
</dbReference>
<reference evidence="2 3" key="1">
    <citation type="submission" date="2024-01" db="EMBL/GenBank/DDBJ databases">
        <title>New evidence supports the origin of RcGTA from prophage.</title>
        <authorList>
            <person name="Xu Y."/>
            <person name="Liu B."/>
            <person name="Chen F."/>
        </authorList>
    </citation>
    <scope>NUCLEOTIDE SEQUENCE [LARGE SCALE GENOMIC DNA]</scope>
    <source>
        <strain evidence="2 3">CBW1107-2</strain>
    </source>
</reference>
<comment type="caution">
    <text evidence="2">The sequence shown here is derived from an EMBL/GenBank/DDBJ whole genome shotgun (WGS) entry which is preliminary data.</text>
</comment>
<feature type="region of interest" description="Disordered" evidence="1">
    <location>
        <begin position="51"/>
        <end position="72"/>
    </location>
</feature>
<protein>
    <submittedName>
        <fullName evidence="2">Uncharacterized protein</fullName>
    </submittedName>
</protein>
<dbReference type="RefSeq" id="WP_368802524.1">
    <property type="nucleotide sequence ID" value="NZ_JAZHFV010000002.1"/>
</dbReference>
<organism evidence="2 3">
    <name type="scientific">Neoaquamicrobium sediminum</name>
    <dbReference type="NCBI Taxonomy" id="1849104"/>
    <lineage>
        <taxon>Bacteria</taxon>
        <taxon>Pseudomonadati</taxon>
        <taxon>Pseudomonadota</taxon>
        <taxon>Alphaproteobacteria</taxon>
        <taxon>Hyphomicrobiales</taxon>
        <taxon>Phyllobacteriaceae</taxon>
        <taxon>Neoaquamicrobium</taxon>
    </lineage>
</organism>
<sequence length="94" mass="10199">MRRLAFALLVVMVLGGDVAADERYDRRLDEAAASIVASRLNAPLRGAFGLGEEPRLGRRPEEGKPARPGARLPGVWQDGLAIAVERRPRASPEL</sequence>
<proteinExistence type="predicted"/>
<evidence type="ECO:0000313" key="3">
    <source>
        <dbReference type="Proteomes" id="UP001559025"/>
    </source>
</evidence>
<accession>A0ABV3WRP5</accession>
<evidence type="ECO:0000313" key="2">
    <source>
        <dbReference type="EMBL" id="MEX4007338.1"/>
    </source>
</evidence>
<feature type="compositionally biased region" description="Basic and acidic residues" evidence="1">
    <location>
        <begin position="52"/>
        <end position="65"/>
    </location>
</feature>